<dbReference type="InterPro" id="IPR001138">
    <property type="entry name" value="Zn2Cys6_DnaBD"/>
</dbReference>
<gene>
    <name evidence="8" type="ORF">M438DRAFT_175303</name>
</gene>
<dbReference type="Proteomes" id="UP000030706">
    <property type="component" value="Unassembled WGS sequence"/>
</dbReference>
<evidence type="ECO:0000259" key="7">
    <source>
        <dbReference type="PROSITE" id="PS50048"/>
    </source>
</evidence>
<dbReference type="InterPro" id="IPR007219">
    <property type="entry name" value="XnlR_reg_dom"/>
</dbReference>
<dbReference type="PANTHER" id="PTHR47338:SF20">
    <property type="entry name" value="ZN(II)2CYS6 TRANSCRIPTION FACTOR (EUROFUNG)"/>
    <property type="match status" value="1"/>
</dbReference>
<dbReference type="Pfam" id="PF00172">
    <property type="entry name" value="Zn_clus"/>
    <property type="match status" value="1"/>
</dbReference>
<dbReference type="PROSITE" id="PS50048">
    <property type="entry name" value="ZN2_CY6_FUNGAL_2"/>
    <property type="match status" value="1"/>
</dbReference>
<sequence>MNTSQRTSQQGSATRACLHCKKRKRRCDKQLPTCSSCKWLLATCQYEMPISSASDFVTLGSSRSGPSSLPWVYGEPNLVATTIHDYATKLFASVQRLDAILFDYFSRVHQWMPFISRQRFYGRLSRLSHTPDHSFVLLICCMHLILCIPPQVEKSPSRSVEYMEVKRLLALAESQGPLTTDLVQCDLIVALYEMNHGAFDESYMSLGKCTRVGIVLRLNQLQEREHASQDSLYVMSEEKRRTWWSVIILERVLRLQRPEWPTAVRDPNSNDLLPMDDAEWDQLRPDDSSASTQHMSQNGSLEEYPRAMLSLSTPSQVRVGYFARLAQVSHLLGLVLRNKFDPTPDEAFNAQETQQLRRTTAVFAELLPKEATAADCSHCCGPIAILQSAQLILEQAHIRNDLFSDFNLATKVLCAEVIRLAEQLNIELAETQADLLRPLAIYSVYQVAQIYVRQYRRDPNPDYENGIHTLLKTLGFFEQRWRVAGLYKAEITSAIDLLNMTVCSDTNEG</sequence>
<keyword evidence="5" id="KW-0539">Nucleus</keyword>
<dbReference type="AlphaFoldDB" id="A0A074YHM9"/>
<dbReference type="Pfam" id="PF04082">
    <property type="entry name" value="Fungal_trans"/>
    <property type="match status" value="1"/>
</dbReference>
<evidence type="ECO:0000256" key="2">
    <source>
        <dbReference type="ARBA" id="ARBA00022723"/>
    </source>
</evidence>
<dbReference type="InterPro" id="IPR036864">
    <property type="entry name" value="Zn2-C6_fun-type_DNA-bd_sf"/>
</dbReference>
<proteinExistence type="predicted"/>
<dbReference type="GO" id="GO:0005634">
    <property type="term" value="C:nucleus"/>
    <property type="evidence" value="ECO:0007669"/>
    <property type="project" value="UniProtKB-SubCell"/>
</dbReference>
<dbReference type="CDD" id="cd00067">
    <property type="entry name" value="GAL4"/>
    <property type="match status" value="1"/>
</dbReference>
<dbReference type="GO" id="GO:0008270">
    <property type="term" value="F:zinc ion binding"/>
    <property type="evidence" value="ECO:0007669"/>
    <property type="project" value="InterPro"/>
</dbReference>
<evidence type="ECO:0000313" key="9">
    <source>
        <dbReference type="Proteomes" id="UP000030706"/>
    </source>
</evidence>
<keyword evidence="2" id="KW-0479">Metal-binding</keyword>
<dbReference type="RefSeq" id="XP_029762568.1">
    <property type="nucleotide sequence ID" value="XM_029899155.1"/>
</dbReference>
<feature type="domain" description="Zn(2)-C6 fungal-type" evidence="7">
    <location>
        <begin position="16"/>
        <end position="46"/>
    </location>
</feature>
<evidence type="ECO:0000256" key="4">
    <source>
        <dbReference type="ARBA" id="ARBA00023163"/>
    </source>
</evidence>
<protein>
    <recommendedName>
        <fullName evidence="7">Zn(2)-C6 fungal-type domain-containing protein</fullName>
    </recommendedName>
</protein>
<dbReference type="SMART" id="SM00066">
    <property type="entry name" value="GAL4"/>
    <property type="match status" value="1"/>
</dbReference>
<dbReference type="SUPFAM" id="SSF57701">
    <property type="entry name" value="Zn2/Cys6 DNA-binding domain"/>
    <property type="match status" value="1"/>
</dbReference>
<dbReference type="InterPro" id="IPR050815">
    <property type="entry name" value="TF_fung"/>
</dbReference>
<dbReference type="STRING" id="1043002.A0A074YHM9"/>
<dbReference type="GeneID" id="40741461"/>
<keyword evidence="3" id="KW-0805">Transcription regulation</keyword>
<evidence type="ECO:0000256" key="1">
    <source>
        <dbReference type="ARBA" id="ARBA00004123"/>
    </source>
</evidence>
<dbReference type="Gene3D" id="4.10.240.10">
    <property type="entry name" value="Zn(2)-C6 fungal-type DNA-binding domain"/>
    <property type="match status" value="1"/>
</dbReference>
<dbReference type="HOGENOM" id="CLU_023880_2_0_1"/>
<reference evidence="8 9" key="1">
    <citation type="journal article" date="2014" name="BMC Genomics">
        <title>Genome sequencing of four Aureobasidium pullulans varieties: biotechnological potential, stress tolerance, and description of new species.</title>
        <authorList>
            <person name="Gostin Ar C."/>
            <person name="Ohm R.A."/>
            <person name="Kogej T."/>
            <person name="Sonjak S."/>
            <person name="Turk M."/>
            <person name="Zajc J."/>
            <person name="Zalar P."/>
            <person name="Grube M."/>
            <person name="Sun H."/>
            <person name="Han J."/>
            <person name="Sharma A."/>
            <person name="Chiniquy J."/>
            <person name="Ngan C.Y."/>
            <person name="Lipzen A."/>
            <person name="Barry K."/>
            <person name="Grigoriev I.V."/>
            <person name="Gunde-Cimerman N."/>
        </authorList>
    </citation>
    <scope>NUCLEOTIDE SEQUENCE [LARGE SCALE GENOMIC DNA]</scope>
    <source>
        <strain evidence="8 9">EXF-150</strain>
    </source>
</reference>
<feature type="compositionally biased region" description="Polar residues" evidence="6">
    <location>
        <begin position="288"/>
        <end position="299"/>
    </location>
</feature>
<accession>A0A074YHM9</accession>
<keyword evidence="4" id="KW-0804">Transcription</keyword>
<dbReference type="GO" id="GO:0000981">
    <property type="term" value="F:DNA-binding transcription factor activity, RNA polymerase II-specific"/>
    <property type="evidence" value="ECO:0007669"/>
    <property type="project" value="InterPro"/>
</dbReference>
<keyword evidence="9" id="KW-1185">Reference proteome</keyword>
<dbReference type="EMBL" id="KL584978">
    <property type="protein sequence ID" value="KEQ86381.1"/>
    <property type="molecule type" value="Genomic_DNA"/>
</dbReference>
<dbReference type="OrthoDB" id="3862662at2759"/>
<comment type="subcellular location">
    <subcellularLocation>
        <location evidence="1">Nucleus</location>
    </subcellularLocation>
</comment>
<dbReference type="CDD" id="cd12148">
    <property type="entry name" value="fungal_TF_MHR"/>
    <property type="match status" value="1"/>
</dbReference>
<organism evidence="8 9">
    <name type="scientific">Aureobasidium pullulans EXF-150</name>
    <dbReference type="NCBI Taxonomy" id="1043002"/>
    <lineage>
        <taxon>Eukaryota</taxon>
        <taxon>Fungi</taxon>
        <taxon>Dikarya</taxon>
        <taxon>Ascomycota</taxon>
        <taxon>Pezizomycotina</taxon>
        <taxon>Dothideomycetes</taxon>
        <taxon>Dothideomycetidae</taxon>
        <taxon>Dothideales</taxon>
        <taxon>Saccotheciaceae</taxon>
        <taxon>Aureobasidium</taxon>
    </lineage>
</organism>
<evidence type="ECO:0000256" key="6">
    <source>
        <dbReference type="SAM" id="MobiDB-lite"/>
    </source>
</evidence>
<feature type="region of interest" description="Disordered" evidence="6">
    <location>
        <begin position="266"/>
        <end position="299"/>
    </location>
</feature>
<evidence type="ECO:0000313" key="8">
    <source>
        <dbReference type="EMBL" id="KEQ86381.1"/>
    </source>
</evidence>
<evidence type="ECO:0000256" key="3">
    <source>
        <dbReference type="ARBA" id="ARBA00023015"/>
    </source>
</evidence>
<dbReference type="PANTHER" id="PTHR47338">
    <property type="entry name" value="ZN(II)2CYS6 TRANSCRIPTION FACTOR (EUROFUNG)-RELATED"/>
    <property type="match status" value="1"/>
</dbReference>
<dbReference type="GO" id="GO:0003677">
    <property type="term" value="F:DNA binding"/>
    <property type="evidence" value="ECO:0007669"/>
    <property type="project" value="InterPro"/>
</dbReference>
<name>A0A074YHM9_AURPU</name>
<dbReference type="GO" id="GO:0006351">
    <property type="term" value="P:DNA-templated transcription"/>
    <property type="evidence" value="ECO:0007669"/>
    <property type="project" value="InterPro"/>
</dbReference>
<evidence type="ECO:0000256" key="5">
    <source>
        <dbReference type="ARBA" id="ARBA00023242"/>
    </source>
</evidence>